<feature type="chain" id="PRO_5007542528" evidence="2">
    <location>
        <begin position="21"/>
        <end position="340"/>
    </location>
</feature>
<evidence type="ECO:0000313" key="3">
    <source>
        <dbReference type="EMBL" id="JAR91546.1"/>
    </source>
</evidence>
<dbReference type="AlphaFoldDB" id="A0A147BLB5"/>
<sequence>MKYLNFFILVLQFLSELGRGSQPDRQHDDNFAAFRVPVSVPPIDTCTPAAVSSTDKNCLGIEGLNRSPTSSTASTPPVPPIRADFDALLASGHGSFPAMKYLNFFILVLQVSKQKSCHCFRSNNICLFKLPCPEACIESFRVLLLLLCGDVERNPGPMSKVEVEFVQDLHNNVLKLESILTSLQQEVLELKAKLKQTDVTLLAVSEQNTLLTNELRERLKQTDESLLTVTGQNAQLNNDVASIKLKDRDAATSEEPQFSTALRDLSNLKTRCDDAEGRSRRSNLLFFGLPDKDKETWNQSEGLVVELCFEKLCIRVDPIRIERAHRLGSFKEAKVSPNYC</sequence>
<evidence type="ECO:0000256" key="2">
    <source>
        <dbReference type="SAM" id="SignalP"/>
    </source>
</evidence>
<organism evidence="3">
    <name type="scientific">Ixodes ricinus</name>
    <name type="common">Common tick</name>
    <name type="synonym">Acarus ricinus</name>
    <dbReference type="NCBI Taxonomy" id="34613"/>
    <lineage>
        <taxon>Eukaryota</taxon>
        <taxon>Metazoa</taxon>
        <taxon>Ecdysozoa</taxon>
        <taxon>Arthropoda</taxon>
        <taxon>Chelicerata</taxon>
        <taxon>Arachnida</taxon>
        <taxon>Acari</taxon>
        <taxon>Parasitiformes</taxon>
        <taxon>Ixodida</taxon>
        <taxon>Ixodoidea</taxon>
        <taxon>Ixodidae</taxon>
        <taxon>Ixodinae</taxon>
        <taxon>Ixodes</taxon>
    </lineage>
</organism>
<feature type="signal peptide" evidence="2">
    <location>
        <begin position="1"/>
        <end position="20"/>
    </location>
</feature>
<accession>A0A147BLB5</accession>
<evidence type="ECO:0000256" key="1">
    <source>
        <dbReference type="SAM" id="Coils"/>
    </source>
</evidence>
<keyword evidence="1" id="KW-0175">Coiled coil</keyword>
<protein>
    <submittedName>
        <fullName evidence="3">Putative tick transposon</fullName>
    </submittedName>
</protein>
<dbReference type="EMBL" id="GEGO01003858">
    <property type="protein sequence ID" value="JAR91546.1"/>
    <property type="molecule type" value="Transcribed_RNA"/>
</dbReference>
<reference evidence="3" key="1">
    <citation type="journal article" date="2018" name="PLoS Negl. Trop. Dis.">
        <title>Sialome diversity of ticks revealed by RNAseq of single tick salivary glands.</title>
        <authorList>
            <person name="Perner J."/>
            <person name="Kropackova S."/>
            <person name="Kopacek P."/>
            <person name="Ribeiro J.M."/>
        </authorList>
    </citation>
    <scope>NUCLEOTIDE SEQUENCE</scope>
    <source>
        <strain evidence="3">Siblings of single egg batch collected in Ceske Budejovice</strain>
        <tissue evidence="3">Salivary glands</tissue>
    </source>
</reference>
<feature type="coiled-coil region" evidence="1">
    <location>
        <begin position="166"/>
        <end position="200"/>
    </location>
</feature>
<proteinExistence type="predicted"/>
<dbReference type="Gene3D" id="3.30.70.1820">
    <property type="entry name" value="L1 transposable element, RRM domain"/>
    <property type="match status" value="1"/>
</dbReference>
<keyword evidence="2" id="KW-0732">Signal</keyword>
<name>A0A147BLB5_IXORI</name>